<name>A0A815DHS1_9BILA</name>
<dbReference type="EMBL" id="CAJOBC010037511">
    <property type="protein sequence ID" value="CAF4125370.1"/>
    <property type="molecule type" value="Genomic_DNA"/>
</dbReference>
<dbReference type="AlphaFoldDB" id="A0A815DHS1"/>
<dbReference type="Proteomes" id="UP000663829">
    <property type="component" value="Unassembled WGS sequence"/>
</dbReference>
<dbReference type="EMBL" id="CAJNOQ010012487">
    <property type="protein sequence ID" value="CAF1301076.1"/>
    <property type="molecule type" value="Genomic_DNA"/>
</dbReference>
<keyword evidence="3" id="KW-1185">Reference proteome</keyword>
<feature type="non-terminal residue" evidence="1">
    <location>
        <position position="1"/>
    </location>
</feature>
<dbReference type="Proteomes" id="UP000681722">
    <property type="component" value="Unassembled WGS sequence"/>
</dbReference>
<protein>
    <submittedName>
        <fullName evidence="1">Uncharacterized protein</fullName>
    </submittedName>
</protein>
<evidence type="ECO:0000313" key="2">
    <source>
        <dbReference type="EMBL" id="CAF4125370.1"/>
    </source>
</evidence>
<accession>A0A815DHS1</accession>
<organism evidence="1 3">
    <name type="scientific">Didymodactylos carnosus</name>
    <dbReference type="NCBI Taxonomy" id="1234261"/>
    <lineage>
        <taxon>Eukaryota</taxon>
        <taxon>Metazoa</taxon>
        <taxon>Spiralia</taxon>
        <taxon>Gnathifera</taxon>
        <taxon>Rotifera</taxon>
        <taxon>Eurotatoria</taxon>
        <taxon>Bdelloidea</taxon>
        <taxon>Philodinida</taxon>
        <taxon>Philodinidae</taxon>
        <taxon>Didymodactylos</taxon>
    </lineage>
</organism>
<gene>
    <name evidence="1" type="ORF">GPM918_LOCUS28523</name>
    <name evidence="2" type="ORF">SRO942_LOCUS29032</name>
</gene>
<comment type="caution">
    <text evidence="1">The sequence shown here is derived from an EMBL/GenBank/DDBJ whole genome shotgun (WGS) entry which is preliminary data.</text>
</comment>
<evidence type="ECO:0000313" key="1">
    <source>
        <dbReference type="EMBL" id="CAF1301076.1"/>
    </source>
</evidence>
<sequence>MLPPIRLNIRFTNDVMNVVRRSHELQEAYRTGPTHVRFTSVFLQCNQNPLYLALSAESIGQEFPVSSRSFSHYLYLMEVYDNYNKNDVPSPIISSGVIPHPNEINVDVYTHVNRDYVISDLRSSFSSTRIRMFDNLALLFVESIRLSGVRDVVQNAINVYPHVINFREYSVLINDWESLTRRLYSHIRNAESGDPDPDWQYNPTYFNVRVYQARERGFDAYTLQTFDFSQISQIVSSECCHFYNWNCCCRRRDDTIVEIPHLFGFNDCIDHRSCDT</sequence>
<reference evidence="1" key="1">
    <citation type="submission" date="2021-02" db="EMBL/GenBank/DDBJ databases">
        <authorList>
            <person name="Nowell W R."/>
        </authorList>
    </citation>
    <scope>NUCLEOTIDE SEQUENCE</scope>
</reference>
<proteinExistence type="predicted"/>
<evidence type="ECO:0000313" key="3">
    <source>
        <dbReference type="Proteomes" id="UP000663829"/>
    </source>
</evidence>